<dbReference type="PANTHER" id="PTHR21624:SF1">
    <property type="entry name" value="ALKYLGLYCEROL MONOOXYGENASE"/>
    <property type="match status" value="1"/>
</dbReference>
<dbReference type="GO" id="GO:0005506">
    <property type="term" value="F:iron ion binding"/>
    <property type="evidence" value="ECO:0007669"/>
    <property type="project" value="InterPro"/>
</dbReference>
<feature type="transmembrane region" description="Helical" evidence="7">
    <location>
        <begin position="46"/>
        <end position="70"/>
    </location>
</feature>
<dbReference type="OrthoDB" id="9770329at2"/>
<sequence>MPEWLKQEVLYQYSVPFFVLFIAAEVIFSSAMQLRLYQTKDTLTSVVFALCNISLDMLMKLVSFGVLTWAYSHRVFEMSNPWLYWGLLVLLQDFAYYVQHYMDHRVRLLWAVHVTHHNSMYFNLSTGFRSSVFQPLYRFVYFVPIALLGFTPLHIMFVYAATQIYGNLIHTRVVDKMGFLEKILVTPSHHRVHHASNVPYLDKNMGMLFIFWDKAFGTFTPEGTDVQPIHYGLVHDVEKRYVANLIFHEFKSIVQDVRQANLTWYQRAKYIFGPPGWSHDGHKQTSKQMQAQWLARL</sequence>
<gene>
    <name evidence="9" type="ORF">DFR44_10752</name>
</gene>
<keyword evidence="2 7" id="KW-0812">Transmembrane</keyword>
<feature type="transmembrane region" description="Helical" evidence="7">
    <location>
        <begin position="139"/>
        <end position="161"/>
    </location>
</feature>
<feature type="domain" description="Fatty acid hydroxylase" evidence="8">
    <location>
        <begin position="87"/>
        <end position="218"/>
    </location>
</feature>
<keyword evidence="3 7" id="KW-1133">Transmembrane helix</keyword>
<evidence type="ECO:0000313" key="10">
    <source>
        <dbReference type="Proteomes" id="UP000294480"/>
    </source>
</evidence>
<accession>A0A4R6Y8T3</accession>
<dbReference type="Proteomes" id="UP000294480">
    <property type="component" value="Unassembled WGS sequence"/>
</dbReference>
<dbReference type="Pfam" id="PF04116">
    <property type="entry name" value="FA_hydroxylase"/>
    <property type="match status" value="1"/>
</dbReference>
<evidence type="ECO:0000256" key="1">
    <source>
        <dbReference type="ARBA" id="ARBA00004127"/>
    </source>
</evidence>
<comment type="caution">
    <text evidence="9">The sequence shown here is derived from an EMBL/GenBank/DDBJ whole genome shotgun (WGS) entry which is preliminary data.</text>
</comment>
<keyword evidence="6 7" id="KW-0472">Membrane</keyword>
<feature type="transmembrane region" description="Helical" evidence="7">
    <location>
        <begin position="15"/>
        <end position="34"/>
    </location>
</feature>
<organism evidence="9 10">
    <name type="scientific">Hydromonas duriensis</name>
    <dbReference type="NCBI Taxonomy" id="1527608"/>
    <lineage>
        <taxon>Bacteria</taxon>
        <taxon>Pseudomonadati</taxon>
        <taxon>Pseudomonadota</taxon>
        <taxon>Betaproteobacteria</taxon>
        <taxon>Burkholderiales</taxon>
        <taxon>Burkholderiaceae</taxon>
        <taxon>Hydromonas</taxon>
    </lineage>
</organism>
<dbReference type="AlphaFoldDB" id="A0A4R6Y8T3"/>
<evidence type="ECO:0000256" key="2">
    <source>
        <dbReference type="ARBA" id="ARBA00022692"/>
    </source>
</evidence>
<dbReference type="InterPro" id="IPR051689">
    <property type="entry name" value="Sterol_desaturase/TMEM195"/>
</dbReference>
<evidence type="ECO:0000259" key="8">
    <source>
        <dbReference type="Pfam" id="PF04116"/>
    </source>
</evidence>
<name>A0A4R6Y8T3_9BURK</name>
<keyword evidence="5" id="KW-0443">Lipid metabolism</keyword>
<dbReference type="PANTHER" id="PTHR21624">
    <property type="entry name" value="STEROL DESATURASE-RELATED PROTEIN"/>
    <property type="match status" value="1"/>
</dbReference>
<dbReference type="GO" id="GO:0050479">
    <property type="term" value="F:glyceryl-ether monooxygenase activity"/>
    <property type="evidence" value="ECO:0007669"/>
    <property type="project" value="TreeGrafter"/>
</dbReference>
<dbReference type="GO" id="GO:0012505">
    <property type="term" value="C:endomembrane system"/>
    <property type="evidence" value="ECO:0007669"/>
    <property type="project" value="UniProtKB-SubCell"/>
</dbReference>
<dbReference type="GO" id="GO:0006643">
    <property type="term" value="P:membrane lipid metabolic process"/>
    <property type="evidence" value="ECO:0007669"/>
    <property type="project" value="TreeGrafter"/>
</dbReference>
<dbReference type="GO" id="GO:0008610">
    <property type="term" value="P:lipid biosynthetic process"/>
    <property type="evidence" value="ECO:0007669"/>
    <property type="project" value="InterPro"/>
</dbReference>
<comment type="subcellular location">
    <subcellularLocation>
        <location evidence="1">Endomembrane system</location>
        <topology evidence="1">Multi-pass membrane protein</topology>
    </subcellularLocation>
</comment>
<protein>
    <submittedName>
        <fullName evidence="9">Sterol desaturase/sphingolipid hydroxylase (Fatty acid hydroxylase superfamily)</fullName>
    </submittedName>
</protein>
<reference evidence="9 10" key="1">
    <citation type="submission" date="2019-03" db="EMBL/GenBank/DDBJ databases">
        <title>Genomic Encyclopedia of Type Strains, Phase IV (KMG-IV): sequencing the most valuable type-strain genomes for metagenomic binning, comparative biology and taxonomic classification.</title>
        <authorList>
            <person name="Goeker M."/>
        </authorList>
    </citation>
    <scope>NUCLEOTIDE SEQUENCE [LARGE SCALE GENOMIC DNA]</scope>
    <source>
        <strain evidence="9 10">DSM 102852</strain>
    </source>
</reference>
<evidence type="ECO:0000256" key="3">
    <source>
        <dbReference type="ARBA" id="ARBA00022989"/>
    </source>
</evidence>
<dbReference type="EMBL" id="SNZE01000007">
    <property type="protein sequence ID" value="TDR31835.1"/>
    <property type="molecule type" value="Genomic_DNA"/>
</dbReference>
<proteinExistence type="predicted"/>
<dbReference type="GO" id="GO:0016020">
    <property type="term" value="C:membrane"/>
    <property type="evidence" value="ECO:0007669"/>
    <property type="project" value="GOC"/>
</dbReference>
<evidence type="ECO:0000256" key="4">
    <source>
        <dbReference type="ARBA" id="ARBA00023002"/>
    </source>
</evidence>
<dbReference type="InterPro" id="IPR006694">
    <property type="entry name" value="Fatty_acid_hydroxylase"/>
</dbReference>
<feature type="transmembrane region" description="Helical" evidence="7">
    <location>
        <begin position="82"/>
        <end position="98"/>
    </location>
</feature>
<keyword evidence="10" id="KW-1185">Reference proteome</keyword>
<evidence type="ECO:0000256" key="5">
    <source>
        <dbReference type="ARBA" id="ARBA00023098"/>
    </source>
</evidence>
<evidence type="ECO:0000256" key="7">
    <source>
        <dbReference type="SAM" id="Phobius"/>
    </source>
</evidence>
<evidence type="ECO:0000313" key="9">
    <source>
        <dbReference type="EMBL" id="TDR31835.1"/>
    </source>
</evidence>
<evidence type="ECO:0000256" key="6">
    <source>
        <dbReference type="ARBA" id="ARBA00023136"/>
    </source>
</evidence>
<dbReference type="RefSeq" id="WP_133619542.1">
    <property type="nucleotide sequence ID" value="NZ_SNZE01000007.1"/>
</dbReference>
<keyword evidence="4" id="KW-0560">Oxidoreductase</keyword>